<feature type="region of interest" description="Disordered" evidence="2">
    <location>
        <begin position="147"/>
        <end position="208"/>
    </location>
</feature>
<reference evidence="4 5" key="1">
    <citation type="journal article" date="2014" name="PLoS ONE">
        <title>Global Analysis of Gene Expression Profiles in Physic Nut (Jatropha curcas L.) Seedlings Exposed to Salt Stress.</title>
        <authorList>
            <person name="Zhang L."/>
            <person name="Zhang C."/>
            <person name="Wu P."/>
            <person name="Chen Y."/>
            <person name="Li M."/>
            <person name="Jiang H."/>
            <person name="Wu G."/>
        </authorList>
    </citation>
    <scope>NUCLEOTIDE SEQUENCE [LARGE SCALE GENOMIC DNA]</scope>
    <source>
        <strain evidence="5">cv. GZQX0401</strain>
        <tissue evidence="4">Young leaves</tissue>
    </source>
</reference>
<gene>
    <name evidence="4" type="ORF">JCGZ_12001</name>
</gene>
<dbReference type="InterPro" id="IPR046431">
    <property type="entry name" value="FAF_dom"/>
</dbReference>
<dbReference type="STRING" id="180498.A0A067KLR6"/>
<feature type="domain" description="FAF" evidence="3">
    <location>
        <begin position="83"/>
        <end position="141"/>
    </location>
</feature>
<dbReference type="Pfam" id="PF11250">
    <property type="entry name" value="FAF"/>
    <property type="match status" value="1"/>
</dbReference>
<dbReference type="OrthoDB" id="1928183at2759"/>
<evidence type="ECO:0000259" key="3">
    <source>
        <dbReference type="Pfam" id="PF11250"/>
    </source>
</evidence>
<dbReference type="PANTHER" id="PTHR33155:SF17">
    <property type="entry name" value="F2E2.18-RELATED"/>
    <property type="match status" value="1"/>
</dbReference>
<name>A0A067KLR6_JATCU</name>
<dbReference type="KEGG" id="jcu:105638848"/>
<dbReference type="InterPro" id="IPR021410">
    <property type="entry name" value="FAF"/>
</dbReference>
<protein>
    <recommendedName>
        <fullName evidence="3">FAF domain-containing protein</fullName>
    </recommendedName>
</protein>
<sequence>MHSQNPKTFTKILQNQNNIQQCLMSLTLDSSQDQKSSALIGDYIGVESCLDLEKNEDVFSSSSKKLETKILRNQRYCNIKKKEFPPPIPSLARTGNLPSRMPWVLRRYYTNDGRLILKEERVKHHEYFRAHRSNGRLTLQLVPLDDEVYPPLDYSDDEEEEEEEEEEEGDDDEKFEEIQGNENEPLENSCSEEEKEGEGEEDESDDCVGYYKSGISGNVGPFKCLNYNTVATGGSTCSRIFTVPLPAVRPIHS</sequence>
<keyword evidence="5" id="KW-1185">Reference proteome</keyword>
<proteinExistence type="inferred from homology"/>
<evidence type="ECO:0000256" key="1">
    <source>
        <dbReference type="ARBA" id="ARBA00008690"/>
    </source>
</evidence>
<organism evidence="4 5">
    <name type="scientific">Jatropha curcas</name>
    <name type="common">Barbados nut</name>
    <dbReference type="NCBI Taxonomy" id="180498"/>
    <lineage>
        <taxon>Eukaryota</taxon>
        <taxon>Viridiplantae</taxon>
        <taxon>Streptophyta</taxon>
        <taxon>Embryophyta</taxon>
        <taxon>Tracheophyta</taxon>
        <taxon>Spermatophyta</taxon>
        <taxon>Magnoliopsida</taxon>
        <taxon>eudicotyledons</taxon>
        <taxon>Gunneridae</taxon>
        <taxon>Pentapetalae</taxon>
        <taxon>rosids</taxon>
        <taxon>fabids</taxon>
        <taxon>Malpighiales</taxon>
        <taxon>Euphorbiaceae</taxon>
        <taxon>Crotonoideae</taxon>
        <taxon>Jatropheae</taxon>
        <taxon>Jatropha</taxon>
    </lineage>
</organism>
<dbReference type="Proteomes" id="UP000027138">
    <property type="component" value="Unassembled WGS sequence"/>
</dbReference>
<dbReference type="PANTHER" id="PTHR33155">
    <property type="entry name" value="FANTASTIC FOUR-LIKE PROTEIN (DUF3049)"/>
    <property type="match status" value="1"/>
</dbReference>
<evidence type="ECO:0000313" key="5">
    <source>
        <dbReference type="Proteomes" id="UP000027138"/>
    </source>
</evidence>
<dbReference type="EMBL" id="KK914570">
    <property type="protein sequence ID" value="KDP32709.1"/>
    <property type="molecule type" value="Genomic_DNA"/>
</dbReference>
<feature type="compositionally biased region" description="Acidic residues" evidence="2">
    <location>
        <begin position="190"/>
        <end position="206"/>
    </location>
</feature>
<comment type="similarity">
    <text evidence="1">Belongs to the fantastic four family.</text>
</comment>
<accession>A0A067KLR6</accession>
<evidence type="ECO:0000256" key="2">
    <source>
        <dbReference type="SAM" id="MobiDB-lite"/>
    </source>
</evidence>
<feature type="compositionally biased region" description="Acidic residues" evidence="2">
    <location>
        <begin position="147"/>
        <end position="175"/>
    </location>
</feature>
<evidence type="ECO:0000313" key="4">
    <source>
        <dbReference type="EMBL" id="KDP32709.1"/>
    </source>
</evidence>
<dbReference type="AlphaFoldDB" id="A0A067KLR6"/>